<dbReference type="CDD" id="cd04301">
    <property type="entry name" value="NAT_SF"/>
    <property type="match status" value="1"/>
</dbReference>
<dbReference type="Pfam" id="PF13673">
    <property type="entry name" value="Acetyltransf_10"/>
    <property type="match status" value="1"/>
</dbReference>
<dbReference type="InterPro" id="IPR016181">
    <property type="entry name" value="Acyl_CoA_acyltransferase"/>
</dbReference>
<dbReference type="InterPro" id="IPR000182">
    <property type="entry name" value="GNAT_dom"/>
</dbReference>
<dbReference type="GO" id="GO:0016747">
    <property type="term" value="F:acyltransferase activity, transferring groups other than amino-acyl groups"/>
    <property type="evidence" value="ECO:0007669"/>
    <property type="project" value="InterPro"/>
</dbReference>
<name>A0A1G5ASM7_9BACT</name>
<dbReference type="SUPFAM" id="SSF55729">
    <property type="entry name" value="Acyl-CoA N-acyltransferases (Nat)"/>
    <property type="match status" value="1"/>
</dbReference>
<evidence type="ECO:0000259" key="1">
    <source>
        <dbReference type="PROSITE" id="PS51186"/>
    </source>
</evidence>
<dbReference type="PANTHER" id="PTHR43451">
    <property type="entry name" value="ACETYLTRANSFERASE (GNAT) FAMILY PROTEIN"/>
    <property type="match status" value="1"/>
</dbReference>
<dbReference type="STRING" id="419481.SAMN05216233_101425"/>
<dbReference type="OrthoDB" id="9789605at2"/>
<protein>
    <submittedName>
        <fullName evidence="2">Acetyltransferase (GNAT) domain-containing protein</fullName>
    </submittedName>
</protein>
<gene>
    <name evidence="2" type="ORF">SAMN05216233_101425</name>
</gene>
<dbReference type="PANTHER" id="PTHR43451:SF1">
    <property type="entry name" value="ACETYLTRANSFERASE"/>
    <property type="match status" value="1"/>
</dbReference>
<dbReference type="RefSeq" id="WP_092207719.1">
    <property type="nucleotide sequence ID" value="NZ_FMUX01000001.1"/>
</dbReference>
<sequence>MDVRYKMMEKGEETRVCALVEKVFNELVAPGYGPEGIREFFKYANPEALAQRADSGQVVVVAEQGEEMVGVIEMITCSHVSLLFVSRRGQGIAKELFRLAMEACRSMQPGLTHVTVNSSTYARAAYEKLGFQGTGPQQEKSGIVFVPMVCAVD</sequence>
<organism evidence="2 3">
    <name type="scientific">Desulfoluna spongiiphila</name>
    <dbReference type="NCBI Taxonomy" id="419481"/>
    <lineage>
        <taxon>Bacteria</taxon>
        <taxon>Pseudomonadati</taxon>
        <taxon>Thermodesulfobacteriota</taxon>
        <taxon>Desulfobacteria</taxon>
        <taxon>Desulfobacterales</taxon>
        <taxon>Desulfolunaceae</taxon>
        <taxon>Desulfoluna</taxon>
    </lineage>
</organism>
<reference evidence="2 3" key="1">
    <citation type="submission" date="2016-10" db="EMBL/GenBank/DDBJ databases">
        <authorList>
            <person name="de Groot N.N."/>
        </authorList>
    </citation>
    <scope>NUCLEOTIDE SEQUENCE [LARGE SCALE GENOMIC DNA]</scope>
    <source>
        <strain evidence="2 3">AA1</strain>
    </source>
</reference>
<evidence type="ECO:0000313" key="2">
    <source>
        <dbReference type="EMBL" id="SCX80892.1"/>
    </source>
</evidence>
<evidence type="ECO:0000313" key="3">
    <source>
        <dbReference type="Proteomes" id="UP000198870"/>
    </source>
</evidence>
<dbReference type="InterPro" id="IPR052564">
    <property type="entry name" value="N-acetyltrans/Recomb-assoc"/>
</dbReference>
<dbReference type="EMBL" id="FMUX01000001">
    <property type="protein sequence ID" value="SCX80892.1"/>
    <property type="molecule type" value="Genomic_DNA"/>
</dbReference>
<proteinExistence type="predicted"/>
<accession>A0A1G5ASM7</accession>
<feature type="domain" description="N-acetyltransferase" evidence="1">
    <location>
        <begin position="3"/>
        <end position="153"/>
    </location>
</feature>
<dbReference type="AlphaFoldDB" id="A0A1G5ASM7"/>
<dbReference type="Proteomes" id="UP000198870">
    <property type="component" value="Unassembled WGS sequence"/>
</dbReference>
<dbReference type="PROSITE" id="PS51186">
    <property type="entry name" value="GNAT"/>
    <property type="match status" value="1"/>
</dbReference>
<keyword evidence="3" id="KW-1185">Reference proteome</keyword>
<keyword evidence="2" id="KW-0808">Transferase</keyword>
<dbReference type="Gene3D" id="3.40.630.30">
    <property type="match status" value="1"/>
</dbReference>